<dbReference type="PANTHER" id="PTHR24061">
    <property type="entry name" value="CALCIUM-SENSING RECEPTOR-RELATED"/>
    <property type="match status" value="1"/>
</dbReference>
<dbReference type="InterPro" id="IPR001828">
    <property type="entry name" value="ANF_lig-bd_rcpt"/>
</dbReference>
<dbReference type="Ensembl" id="ENSLACT00000001672.1">
    <property type="protein sequence ID" value="ENSLACP00000001659.1"/>
    <property type="gene ID" value="ENSLACG00000001484.1"/>
</dbReference>
<evidence type="ECO:0000259" key="13">
    <source>
        <dbReference type="PROSITE" id="PS50259"/>
    </source>
</evidence>
<reference evidence="14" key="3">
    <citation type="submission" date="2025-09" db="UniProtKB">
        <authorList>
            <consortium name="Ensembl"/>
        </authorList>
    </citation>
    <scope>IDENTIFICATION</scope>
</reference>
<dbReference type="InterPro" id="IPR011500">
    <property type="entry name" value="GPCR_3_9-Cys_dom"/>
</dbReference>
<keyword evidence="4 12" id="KW-0812">Transmembrane</keyword>
<accession>H2ZW88</accession>
<evidence type="ECO:0000256" key="11">
    <source>
        <dbReference type="ARBA" id="ARBA00023224"/>
    </source>
</evidence>
<keyword evidence="5" id="KW-0732">Signal</keyword>
<keyword evidence="8 12" id="KW-0472">Membrane</keyword>
<evidence type="ECO:0000256" key="9">
    <source>
        <dbReference type="ARBA" id="ARBA00023170"/>
    </source>
</evidence>
<dbReference type="GO" id="GO:0005886">
    <property type="term" value="C:plasma membrane"/>
    <property type="evidence" value="ECO:0007669"/>
    <property type="project" value="UniProtKB-SubCell"/>
</dbReference>
<feature type="transmembrane region" description="Helical" evidence="12">
    <location>
        <begin position="605"/>
        <end position="628"/>
    </location>
</feature>
<keyword evidence="6 12" id="KW-1133">Transmembrane helix</keyword>
<evidence type="ECO:0000256" key="5">
    <source>
        <dbReference type="ARBA" id="ARBA00022729"/>
    </source>
</evidence>
<proteinExistence type="inferred from homology"/>
<feature type="transmembrane region" description="Helical" evidence="12">
    <location>
        <begin position="12"/>
        <end position="28"/>
    </location>
</feature>
<dbReference type="InterPro" id="IPR000337">
    <property type="entry name" value="GPCR_3"/>
</dbReference>
<evidence type="ECO:0000313" key="15">
    <source>
        <dbReference type="Proteomes" id="UP000008672"/>
    </source>
</evidence>
<dbReference type="FunFam" id="3.40.50.2300:FF:000016">
    <property type="entry name" value="Taste 1 receptor member 2"/>
    <property type="match status" value="1"/>
</dbReference>
<feature type="transmembrane region" description="Helical" evidence="12">
    <location>
        <begin position="672"/>
        <end position="695"/>
    </location>
</feature>
<dbReference type="InterPro" id="IPR017979">
    <property type="entry name" value="GPCR_3_CS"/>
</dbReference>
<dbReference type="InterPro" id="IPR004073">
    <property type="entry name" value="GPCR_3_vmron_rcpt_2"/>
</dbReference>
<dbReference type="Gene3D" id="3.40.50.2300">
    <property type="match status" value="2"/>
</dbReference>
<dbReference type="Pfam" id="PF00003">
    <property type="entry name" value="7tm_3"/>
    <property type="match status" value="1"/>
</dbReference>
<sequence length="716" mass="80709">SFSCLKHSSFNVFLFIQISYYAGAYILSDRMQFPSFFRTLPHGNVLAVSIVRILVHFSWTWVGILVEDTEFGELSIQDLKEELVMTNVCIGFSEKVPVIASIRKINHITDVIKKSTVNVIVIICYEAYLVPLMEEANKQNVTGKTWLATSSSAMSMNLFKNHLTGTIGITFPKSEIPGFREFLLDMHPSKSQHKMYLESFWEEIFDCKWPNANTDQKMAAKELGEEVKFCTGSEILSELDIPYLDVSELRVIFNIYNAVYTAVHALHDLYTCKPGAGPFGNGSCASIHHFEPWQLLHYVKHVHFKNQRGEEVFFDDEGNPPPVYEVINWHLTPDGNLKYVDVGRVDVSLPPGKELIINRSAIMWNGGQAQDPQSICSESCPPGYKRAAHRGEPLCCFDCIWCSEGEISNQTDSSDRQQCPHNHWSNDRRDKCIPKTIEFLSFKEPLGVILSCISIISSLIPAAILYTFVRYRDTPIVKGNNRELSYLLLLALMLCFLCCLIFIGQPMMVNCILRQTAFGIVFTFSVSCVLAKTIMVIIAFKATNPNSNLKKWLGPKLPNTIVFICTLFQVVICIAWLTSSPPFPEKNMNSKPGMIIIECNEGSTAAFWCMLGYMGLLAIVSFIVAFLAQNLPGSFNEAKFITFSMLVFVSIWLSFIPAYLSTKGKYMVAAEIFAMLASSAGLLSCIFFPKCYIIVLRPDINTRENLMGKVDFKNKK</sequence>
<dbReference type="PRINTS" id="PR00248">
    <property type="entry name" value="GPCRMGR"/>
</dbReference>
<dbReference type="InterPro" id="IPR038550">
    <property type="entry name" value="GPCR_3_9-Cys_sf"/>
</dbReference>
<comment type="similarity">
    <text evidence="2">Belongs to the G-protein coupled receptor 3 family.</text>
</comment>
<dbReference type="PROSITE" id="PS50259">
    <property type="entry name" value="G_PROTEIN_RECEP_F3_4"/>
    <property type="match status" value="1"/>
</dbReference>
<dbReference type="InterPro" id="IPR028082">
    <property type="entry name" value="Peripla_BP_I"/>
</dbReference>
<evidence type="ECO:0000256" key="6">
    <source>
        <dbReference type="ARBA" id="ARBA00022989"/>
    </source>
</evidence>
<dbReference type="EMBL" id="AFYH01262722">
    <property type="status" value="NOT_ANNOTATED_CDS"/>
    <property type="molecule type" value="Genomic_DNA"/>
</dbReference>
<feature type="transmembrane region" description="Helical" evidence="12">
    <location>
        <begin position="516"/>
        <end position="540"/>
    </location>
</feature>
<dbReference type="InParanoid" id="H2ZW88"/>
<dbReference type="GeneTree" id="ENSGT00950000182788"/>
<dbReference type="HOGENOM" id="CLU_005389_5_0_1"/>
<dbReference type="Pfam" id="PF07562">
    <property type="entry name" value="NCD3G"/>
    <property type="match status" value="1"/>
</dbReference>
<dbReference type="InterPro" id="IPR000068">
    <property type="entry name" value="GPCR_3_Ca_sens_rcpt-rel"/>
</dbReference>
<protein>
    <recommendedName>
        <fullName evidence="13">G-protein coupled receptors family 3 profile domain-containing protein</fullName>
    </recommendedName>
</protein>
<feature type="transmembrane region" description="Helical" evidence="12">
    <location>
        <begin position="560"/>
        <end position="584"/>
    </location>
</feature>
<dbReference type="Pfam" id="PF01094">
    <property type="entry name" value="ANF_receptor"/>
    <property type="match status" value="1"/>
</dbReference>
<reference evidence="15" key="1">
    <citation type="submission" date="2011-08" db="EMBL/GenBank/DDBJ databases">
        <title>The draft genome of Latimeria chalumnae.</title>
        <authorList>
            <person name="Di Palma F."/>
            <person name="Alfoldi J."/>
            <person name="Johnson J."/>
            <person name="Berlin A."/>
            <person name="Gnerre S."/>
            <person name="Jaffe D."/>
            <person name="MacCallum I."/>
            <person name="Young S."/>
            <person name="Walker B.J."/>
            <person name="Lander E."/>
            <person name="Lindblad-Toh K."/>
        </authorList>
    </citation>
    <scope>NUCLEOTIDE SEQUENCE [LARGE SCALE GENOMIC DNA]</scope>
    <source>
        <strain evidence="15">Wild caught</strain>
    </source>
</reference>
<keyword evidence="15" id="KW-1185">Reference proteome</keyword>
<evidence type="ECO:0000256" key="10">
    <source>
        <dbReference type="ARBA" id="ARBA00023180"/>
    </source>
</evidence>
<dbReference type="OMA" id="SCASIHH"/>
<dbReference type="Proteomes" id="UP000008672">
    <property type="component" value="Unassembled WGS sequence"/>
</dbReference>
<evidence type="ECO:0000256" key="12">
    <source>
        <dbReference type="SAM" id="Phobius"/>
    </source>
</evidence>
<reference evidence="14" key="2">
    <citation type="submission" date="2025-08" db="UniProtKB">
        <authorList>
            <consortium name="Ensembl"/>
        </authorList>
    </citation>
    <scope>IDENTIFICATION</scope>
</reference>
<name>H2ZW88_LATCH</name>
<keyword evidence="9" id="KW-0675">Receptor</keyword>
<keyword evidence="10" id="KW-0325">Glycoprotein</keyword>
<evidence type="ECO:0000256" key="1">
    <source>
        <dbReference type="ARBA" id="ARBA00004651"/>
    </source>
</evidence>
<dbReference type="eggNOG" id="KOG1056">
    <property type="taxonomic scope" value="Eukaryota"/>
</dbReference>
<dbReference type="FunFam" id="2.10.50.30:FF:000002">
    <property type="entry name" value="Vomeronasal 2 receptor, h1"/>
    <property type="match status" value="1"/>
</dbReference>
<evidence type="ECO:0000256" key="7">
    <source>
        <dbReference type="ARBA" id="ARBA00023040"/>
    </source>
</evidence>
<dbReference type="PROSITE" id="PS00981">
    <property type="entry name" value="G_PROTEIN_RECEP_F3_3"/>
    <property type="match status" value="1"/>
</dbReference>
<keyword evidence="11" id="KW-0807">Transducer</keyword>
<evidence type="ECO:0000256" key="4">
    <source>
        <dbReference type="ARBA" id="ARBA00022692"/>
    </source>
</evidence>
<keyword evidence="7" id="KW-0297">G-protein coupled receptor</keyword>
<organism evidence="14 15">
    <name type="scientific">Latimeria chalumnae</name>
    <name type="common">Coelacanth</name>
    <dbReference type="NCBI Taxonomy" id="7897"/>
    <lineage>
        <taxon>Eukaryota</taxon>
        <taxon>Metazoa</taxon>
        <taxon>Chordata</taxon>
        <taxon>Craniata</taxon>
        <taxon>Vertebrata</taxon>
        <taxon>Euteleostomi</taxon>
        <taxon>Coelacanthiformes</taxon>
        <taxon>Coelacanthidae</taxon>
        <taxon>Latimeria</taxon>
    </lineage>
</organism>
<feature type="transmembrane region" description="Helical" evidence="12">
    <location>
        <begin position="640"/>
        <end position="660"/>
    </location>
</feature>
<evidence type="ECO:0000256" key="3">
    <source>
        <dbReference type="ARBA" id="ARBA00022475"/>
    </source>
</evidence>
<feature type="transmembrane region" description="Helical" evidence="12">
    <location>
        <begin position="446"/>
        <end position="469"/>
    </location>
</feature>
<dbReference type="InterPro" id="IPR017978">
    <property type="entry name" value="GPCR_3_C"/>
</dbReference>
<dbReference type="CDD" id="cd15283">
    <property type="entry name" value="7tmC_V2R_pheromone"/>
    <property type="match status" value="1"/>
</dbReference>
<dbReference type="Gene3D" id="2.10.50.30">
    <property type="entry name" value="GPCR, family 3, nine cysteines domain"/>
    <property type="match status" value="1"/>
</dbReference>
<dbReference type="PANTHER" id="PTHR24061:SF0">
    <property type="entry name" value="C-FAMILY ODORANT RECEPTOR OLFCT1"/>
    <property type="match status" value="1"/>
</dbReference>
<evidence type="ECO:0000313" key="14">
    <source>
        <dbReference type="Ensembl" id="ENSLACP00000001659.1"/>
    </source>
</evidence>
<feature type="domain" description="G-protein coupled receptors family 3 profile" evidence="13">
    <location>
        <begin position="446"/>
        <end position="710"/>
    </location>
</feature>
<dbReference type="SUPFAM" id="SSF53822">
    <property type="entry name" value="Periplasmic binding protein-like I"/>
    <property type="match status" value="1"/>
</dbReference>
<keyword evidence="3" id="KW-1003">Cell membrane</keyword>
<dbReference type="AlphaFoldDB" id="H2ZW88"/>
<feature type="transmembrane region" description="Helical" evidence="12">
    <location>
        <begin position="484"/>
        <end position="504"/>
    </location>
</feature>
<evidence type="ECO:0000256" key="8">
    <source>
        <dbReference type="ARBA" id="ARBA00023136"/>
    </source>
</evidence>
<dbReference type="PRINTS" id="PR01535">
    <property type="entry name" value="VOMERONASL2R"/>
</dbReference>
<dbReference type="GO" id="GO:0004930">
    <property type="term" value="F:G protein-coupled receptor activity"/>
    <property type="evidence" value="ECO:0007669"/>
    <property type="project" value="UniProtKB-KW"/>
</dbReference>
<comment type="subcellular location">
    <subcellularLocation>
        <location evidence="1">Cell membrane</location>
        <topology evidence="1">Multi-pass membrane protein</topology>
    </subcellularLocation>
</comment>
<evidence type="ECO:0000256" key="2">
    <source>
        <dbReference type="ARBA" id="ARBA00007242"/>
    </source>
</evidence>